<name>D4CVT6_9FUSO</name>
<accession>D4CVT6</accession>
<dbReference type="AlphaFoldDB" id="D4CVT6"/>
<gene>
    <name evidence="1" type="ORF">FUSPEROL_01543</name>
</gene>
<sequence length="153" mass="18021">MLSKSNMDKTREKNMLVYSFEMSEKEKVYLSAGVIATIFDSLKFLKTSDKLKIKKNKGLFFKGSTYIEKENIPKLKKIVSSWKGLFSEATQNFVLIGFFNKKIDDYERWNCNKEEVIESLEKLVILCEKAEKENKIIRCRKLTVKLTNNREER</sequence>
<proteinExistence type="predicted"/>
<reference evidence="1 2" key="1">
    <citation type="submission" date="2010-02" db="EMBL/GenBank/DDBJ databases">
        <authorList>
            <person name="Weinstock G."/>
            <person name="Sodergren E."/>
            <person name="Clifton S."/>
            <person name="Fulton L."/>
            <person name="Fulton B."/>
            <person name="Courtney L."/>
            <person name="Fronick C."/>
            <person name="Harrison M."/>
            <person name="Strong C."/>
            <person name="Farmer C."/>
            <person name="Delahaunty K."/>
            <person name="Markovic C."/>
            <person name="Hall O."/>
            <person name="Minx P."/>
            <person name="Tomlinson C."/>
            <person name="Mitreva M."/>
            <person name="Nelson J."/>
            <person name="Hou S."/>
            <person name="Wollam A."/>
            <person name="Pepin K.H."/>
            <person name="Johnson M."/>
            <person name="Bhonagiri V."/>
            <person name="Zhang X."/>
            <person name="Suruliraj S."/>
            <person name="Warren W."/>
            <person name="Chinwalla A."/>
            <person name="Mardis E.R."/>
            <person name="Wilson R.K."/>
        </authorList>
    </citation>
    <scope>NUCLEOTIDE SEQUENCE [LARGE SCALE GENOMIC DNA]</scope>
    <source>
        <strain evidence="1 2">ATCC 33693</strain>
    </source>
</reference>
<dbReference type="Proteomes" id="UP000003748">
    <property type="component" value="Unassembled WGS sequence"/>
</dbReference>
<dbReference type="EMBL" id="ACJY01000082">
    <property type="protein sequence ID" value="EFE86536.1"/>
    <property type="molecule type" value="Genomic_DNA"/>
</dbReference>
<evidence type="ECO:0000313" key="2">
    <source>
        <dbReference type="Proteomes" id="UP000003748"/>
    </source>
</evidence>
<dbReference type="STRING" id="546275.FUSPEROL_01543"/>
<organism evidence="1 2">
    <name type="scientific">Fusobacterium periodonticum ATCC 33693</name>
    <dbReference type="NCBI Taxonomy" id="546275"/>
    <lineage>
        <taxon>Bacteria</taxon>
        <taxon>Fusobacteriati</taxon>
        <taxon>Fusobacteriota</taxon>
        <taxon>Fusobacteriia</taxon>
        <taxon>Fusobacteriales</taxon>
        <taxon>Fusobacteriaceae</taxon>
        <taxon>Fusobacterium</taxon>
    </lineage>
</organism>
<evidence type="ECO:0008006" key="3">
    <source>
        <dbReference type="Google" id="ProtNLM"/>
    </source>
</evidence>
<evidence type="ECO:0000313" key="1">
    <source>
        <dbReference type="EMBL" id="EFE86536.1"/>
    </source>
</evidence>
<dbReference type="HOGENOM" id="CLU_139018_1_0_0"/>
<protein>
    <recommendedName>
        <fullName evidence="3">Coproporphyrinogen III oxidase</fullName>
    </recommendedName>
</protein>
<dbReference type="eggNOG" id="ENOG50327IF">
    <property type="taxonomic scope" value="Bacteria"/>
</dbReference>
<comment type="caution">
    <text evidence="1">The sequence shown here is derived from an EMBL/GenBank/DDBJ whole genome shotgun (WGS) entry which is preliminary data.</text>
</comment>